<gene>
    <name evidence="2" type="ORF">CK203_038550</name>
</gene>
<dbReference type="AlphaFoldDB" id="A0A438I403"/>
<comment type="caution">
    <text evidence="2">The sequence shown here is derived from an EMBL/GenBank/DDBJ whole genome shotgun (WGS) entry which is preliminary data.</text>
</comment>
<evidence type="ECO:0000313" key="2">
    <source>
        <dbReference type="EMBL" id="RVW91430.1"/>
    </source>
</evidence>
<reference evidence="2 3" key="1">
    <citation type="journal article" date="2018" name="PLoS Genet.">
        <title>Population sequencing reveals clonal diversity and ancestral inbreeding in the grapevine cultivar Chardonnay.</title>
        <authorList>
            <person name="Roach M.J."/>
            <person name="Johnson D.L."/>
            <person name="Bohlmann J."/>
            <person name="van Vuuren H.J."/>
            <person name="Jones S.J."/>
            <person name="Pretorius I.S."/>
            <person name="Schmidt S.A."/>
            <person name="Borneman A.R."/>
        </authorList>
    </citation>
    <scope>NUCLEOTIDE SEQUENCE [LARGE SCALE GENOMIC DNA]</scope>
    <source>
        <strain evidence="3">cv. Chardonnay</strain>
        <tissue evidence="2">Leaf</tissue>
    </source>
</reference>
<protein>
    <recommendedName>
        <fullName evidence="4">DUF4283 domain-containing protein</fullName>
    </recommendedName>
</protein>
<proteinExistence type="predicted"/>
<accession>A0A438I403</accession>
<sequence>MVEFEGLNGGTWVSVTERSRDFVVSIGFDMEELDWLMEHLKKAMEVEASRGFVRKIKGKTKTLLMEICFNNRGRKAILSVQEYYERDGGASKEKNGDIRINRDTFRGGRSYAEVVAEAGLRTGGTWSAGKWVRAVICESQEEVHDWTHVGRAIARMMGMKGMVSINAISAFKGCFFVSTIRRAESVHDQGRLSVKGRMILLRKWSPKENMVVQGKFRRGWVTKVAKETLKLVDLTRAKLWVEMLPNVVLPALLEVEDGEWSYTVAVSVAGEDEDVDAVTSEVNRSRNEWVRVGGCVSQSSKAAEGLRVKDVFSGQRGDRRGWSRSGQAEAIFIGPEHESSFKAQQVRAQSGMRHRGLQDGPDEPQDHQSASASPLSPQRAASSTKATATLCQDGARAGVEVFFGEEGRADELKAQSFPNSRPLSDNIMGCKFKSPSGLGQKLGGLKPYGMEVRSRREEIEARKGKAPAVYTRDATQEEETAISKKKWSTLFPPSADRRQGHRCCSEPFSLGVRRRQVKTATW</sequence>
<feature type="compositionally biased region" description="Polar residues" evidence="1">
    <location>
        <begin position="367"/>
        <end position="387"/>
    </location>
</feature>
<evidence type="ECO:0000313" key="3">
    <source>
        <dbReference type="Proteomes" id="UP000288805"/>
    </source>
</evidence>
<feature type="region of interest" description="Disordered" evidence="1">
    <location>
        <begin position="340"/>
        <end position="387"/>
    </location>
</feature>
<evidence type="ECO:0008006" key="4">
    <source>
        <dbReference type="Google" id="ProtNLM"/>
    </source>
</evidence>
<organism evidence="2 3">
    <name type="scientific">Vitis vinifera</name>
    <name type="common">Grape</name>
    <dbReference type="NCBI Taxonomy" id="29760"/>
    <lineage>
        <taxon>Eukaryota</taxon>
        <taxon>Viridiplantae</taxon>
        <taxon>Streptophyta</taxon>
        <taxon>Embryophyta</taxon>
        <taxon>Tracheophyta</taxon>
        <taxon>Spermatophyta</taxon>
        <taxon>Magnoliopsida</taxon>
        <taxon>eudicotyledons</taxon>
        <taxon>Gunneridae</taxon>
        <taxon>Pentapetalae</taxon>
        <taxon>rosids</taxon>
        <taxon>Vitales</taxon>
        <taxon>Vitaceae</taxon>
        <taxon>Viteae</taxon>
        <taxon>Vitis</taxon>
    </lineage>
</organism>
<dbReference type="EMBL" id="QGNW01000145">
    <property type="protein sequence ID" value="RVW91430.1"/>
    <property type="molecule type" value="Genomic_DNA"/>
</dbReference>
<name>A0A438I403_VITVI</name>
<evidence type="ECO:0000256" key="1">
    <source>
        <dbReference type="SAM" id="MobiDB-lite"/>
    </source>
</evidence>
<dbReference type="Proteomes" id="UP000288805">
    <property type="component" value="Unassembled WGS sequence"/>
</dbReference>